<feature type="transmembrane region" description="Helical" evidence="6">
    <location>
        <begin position="98"/>
        <end position="119"/>
    </location>
</feature>
<proteinExistence type="predicted"/>
<evidence type="ECO:0000256" key="6">
    <source>
        <dbReference type="SAM" id="Phobius"/>
    </source>
</evidence>
<dbReference type="InterPro" id="IPR036259">
    <property type="entry name" value="MFS_trans_sf"/>
</dbReference>
<keyword evidence="4 6" id="KW-0472">Membrane</keyword>
<evidence type="ECO:0000256" key="1">
    <source>
        <dbReference type="ARBA" id="ARBA00004141"/>
    </source>
</evidence>
<dbReference type="Gene3D" id="1.20.1250.20">
    <property type="entry name" value="MFS general substrate transporter like domains"/>
    <property type="match status" value="2"/>
</dbReference>
<keyword evidence="2 6" id="KW-0812">Transmembrane</keyword>
<dbReference type="PANTHER" id="PTHR23294">
    <property type="entry name" value="ET TRANSLATION PRODUCT-RELATED"/>
    <property type="match status" value="1"/>
</dbReference>
<feature type="transmembrane region" description="Helical" evidence="6">
    <location>
        <begin position="374"/>
        <end position="392"/>
    </location>
</feature>
<comment type="subcellular location">
    <subcellularLocation>
        <location evidence="1">Membrane</location>
        <topology evidence="1">Multi-pass membrane protein</topology>
    </subcellularLocation>
</comment>
<dbReference type="PANTHER" id="PTHR23294:SF0">
    <property type="entry name" value="UNC93-LIKE PROTEIN MFSD11"/>
    <property type="match status" value="1"/>
</dbReference>
<evidence type="ECO:0000313" key="7">
    <source>
        <dbReference type="EMBL" id="KAJ6232397.1"/>
    </source>
</evidence>
<dbReference type="EMBL" id="JAOAOG010000292">
    <property type="protein sequence ID" value="KAJ6232397.1"/>
    <property type="molecule type" value="Genomic_DNA"/>
</dbReference>
<feature type="compositionally biased region" description="Low complexity" evidence="5">
    <location>
        <begin position="282"/>
        <end position="295"/>
    </location>
</feature>
<protein>
    <submittedName>
        <fullName evidence="7">Et translation product-related</fullName>
    </submittedName>
</protein>
<dbReference type="Proteomes" id="UP001150062">
    <property type="component" value="Unassembled WGS sequence"/>
</dbReference>
<feature type="transmembrane region" description="Helical" evidence="6">
    <location>
        <begin position="73"/>
        <end position="92"/>
    </location>
</feature>
<feature type="transmembrane region" description="Helical" evidence="6">
    <location>
        <begin position="522"/>
        <end position="541"/>
    </location>
</feature>
<feature type="compositionally biased region" description="Basic and acidic residues" evidence="5">
    <location>
        <begin position="206"/>
        <end position="215"/>
    </location>
</feature>
<evidence type="ECO:0000256" key="4">
    <source>
        <dbReference type="ARBA" id="ARBA00023136"/>
    </source>
</evidence>
<comment type="caution">
    <text evidence="7">The sequence shown here is derived from an EMBL/GenBank/DDBJ whole genome shotgun (WGS) entry which is preliminary data.</text>
</comment>
<dbReference type="InterPro" id="IPR051617">
    <property type="entry name" value="UNC-93-like_regulator"/>
</dbReference>
<feature type="transmembrane region" description="Helical" evidence="6">
    <location>
        <begin position="494"/>
        <end position="516"/>
    </location>
</feature>
<feature type="region of interest" description="Disordered" evidence="5">
    <location>
        <begin position="187"/>
        <end position="225"/>
    </location>
</feature>
<feature type="transmembrane region" description="Helical" evidence="6">
    <location>
        <begin position="131"/>
        <end position="156"/>
    </location>
</feature>
<reference evidence="7" key="1">
    <citation type="submission" date="2022-08" db="EMBL/GenBank/DDBJ databases">
        <title>Novel sulfate-reducing endosymbionts in the free-living metamonad Anaeramoeba.</title>
        <authorList>
            <person name="Jerlstrom-Hultqvist J."/>
            <person name="Cepicka I."/>
            <person name="Gallot-Lavallee L."/>
            <person name="Salas-Leiva D."/>
            <person name="Curtis B.A."/>
            <person name="Zahonova K."/>
            <person name="Pipaliya S."/>
            <person name="Dacks J."/>
            <person name="Roger A.J."/>
        </authorList>
    </citation>
    <scope>NUCLEOTIDE SEQUENCE</scope>
    <source>
        <strain evidence="7">Schooner1</strain>
    </source>
</reference>
<feature type="transmembrane region" description="Helical" evidence="6">
    <location>
        <begin position="162"/>
        <end position="182"/>
    </location>
</feature>
<name>A0ABQ8XK35_9EUKA</name>
<feature type="compositionally biased region" description="Basic residues" evidence="5">
    <location>
        <begin position="296"/>
        <end position="305"/>
    </location>
</feature>
<dbReference type="SUPFAM" id="SSF103473">
    <property type="entry name" value="MFS general substrate transporter"/>
    <property type="match status" value="1"/>
</dbReference>
<dbReference type="Pfam" id="PF07690">
    <property type="entry name" value="MFS_1"/>
    <property type="match status" value="1"/>
</dbReference>
<feature type="transmembrane region" description="Helical" evidence="6">
    <location>
        <begin position="43"/>
        <end position="66"/>
    </location>
</feature>
<feature type="transmembrane region" description="Helical" evidence="6">
    <location>
        <begin position="404"/>
        <end position="424"/>
    </location>
</feature>
<evidence type="ECO:0000256" key="5">
    <source>
        <dbReference type="SAM" id="MobiDB-lite"/>
    </source>
</evidence>
<sequence>MSLQKNCNISIKRLFVFYFGFSFLFAGIESPEALFTTLLGNDGYLALIAMYVGYSLNIIFVVPVLVKKIGSRLSVVIGSFLLLSIPICLIEIRLWSVLLLMFIAGNGVAILYTASNTYIIQISSEKSVVTIGGLFNFFLIVGTILGNISLLVLFDLNVSNRVLFIILSLVGFFGCLLICTIPKIKKPTKKTKPTKRSSQIESFDEKEEKKERETMGDSEFSDFSEESTGFDQQFYWINRNNLILNQINDFKNYTNFFKNQHLLNVMDETELEEIYYDYHVNNDSSSNNINNINNKNKNKNKNKNRGKNDNNNNKNKNNTNNENDPNNASEIDTDNNRKKKKKITNKSKTKNEEKENTNYFKKLQYTLSFLTKKVALFIATISVLEGLSLGLMNGFLPTLTEKEYIPLCILIAAISKILASFGLAKLANMKGNLVIFFCTIASGMLGSGILIITPNVSLIIVLICYFLIGFSIAGYSLLIFPLTLVYYPDEIVDCIALLKFFRGVSIGVGLIYMSYLSTKGNFSLLLFLQIISICSILYLHLRIKSVNSIYLKMKKIKKYALDKESKKPLDNQSIKSMKKNSLKVYSSDYENKSILKDQQKIDKIN</sequence>
<feature type="region of interest" description="Disordered" evidence="5">
    <location>
        <begin position="282"/>
        <end position="353"/>
    </location>
</feature>
<dbReference type="InterPro" id="IPR011701">
    <property type="entry name" value="MFS"/>
</dbReference>
<evidence type="ECO:0000256" key="2">
    <source>
        <dbReference type="ARBA" id="ARBA00022692"/>
    </source>
</evidence>
<organism evidence="7 8">
    <name type="scientific">Anaeramoeba flamelloides</name>
    <dbReference type="NCBI Taxonomy" id="1746091"/>
    <lineage>
        <taxon>Eukaryota</taxon>
        <taxon>Metamonada</taxon>
        <taxon>Anaeramoebidae</taxon>
        <taxon>Anaeramoeba</taxon>
    </lineage>
</organism>
<accession>A0ABQ8XK35</accession>
<feature type="compositionally biased region" description="Basic residues" evidence="5">
    <location>
        <begin position="337"/>
        <end position="348"/>
    </location>
</feature>
<evidence type="ECO:0000313" key="8">
    <source>
        <dbReference type="Proteomes" id="UP001150062"/>
    </source>
</evidence>
<keyword evidence="3 6" id="KW-1133">Transmembrane helix</keyword>
<feature type="transmembrane region" description="Helical" evidence="6">
    <location>
        <begin position="458"/>
        <end position="487"/>
    </location>
</feature>
<keyword evidence="8" id="KW-1185">Reference proteome</keyword>
<gene>
    <name evidence="7" type="ORF">M0813_04919</name>
</gene>
<feature type="transmembrane region" description="Helical" evidence="6">
    <location>
        <begin position="431"/>
        <end position="452"/>
    </location>
</feature>
<feature type="compositionally biased region" description="Low complexity" evidence="5">
    <location>
        <begin position="309"/>
        <end position="327"/>
    </location>
</feature>
<evidence type="ECO:0000256" key="3">
    <source>
        <dbReference type="ARBA" id="ARBA00022989"/>
    </source>
</evidence>